<dbReference type="OrthoDB" id="2413468at2759"/>
<dbReference type="Proteomes" id="UP000030669">
    <property type="component" value="Unassembled WGS sequence"/>
</dbReference>
<evidence type="ECO:0008006" key="4">
    <source>
        <dbReference type="Google" id="ProtNLM"/>
    </source>
</evidence>
<keyword evidence="3" id="KW-1185">Reference proteome</keyword>
<reference evidence="2 3" key="1">
    <citation type="journal article" date="2012" name="Science">
        <title>The Paleozoic origin of enzymatic lignin decomposition reconstructed from 31 fungal genomes.</title>
        <authorList>
            <person name="Floudas D."/>
            <person name="Binder M."/>
            <person name="Riley R."/>
            <person name="Barry K."/>
            <person name="Blanchette R.A."/>
            <person name="Henrissat B."/>
            <person name="Martinez A.T."/>
            <person name="Otillar R."/>
            <person name="Spatafora J.W."/>
            <person name="Yadav J.S."/>
            <person name="Aerts A."/>
            <person name="Benoit I."/>
            <person name="Boyd A."/>
            <person name="Carlson A."/>
            <person name="Copeland A."/>
            <person name="Coutinho P.M."/>
            <person name="de Vries R.P."/>
            <person name="Ferreira P."/>
            <person name="Findley K."/>
            <person name="Foster B."/>
            <person name="Gaskell J."/>
            <person name="Glotzer D."/>
            <person name="Gorecki P."/>
            <person name="Heitman J."/>
            <person name="Hesse C."/>
            <person name="Hori C."/>
            <person name="Igarashi K."/>
            <person name="Jurgens J.A."/>
            <person name="Kallen N."/>
            <person name="Kersten P."/>
            <person name="Kohler A."/>
            <person name="Kuees U."/>
            <person name="Kumar T.K.A."/>
            <person name="Kuo A."/>
            <person name="LaButti K."/>
            <person name="Larrondo L.F."/>
            <person name="Lindquist E."/>
            <person name="Ling A."/>
            <person name="Lombard V."/>
            <person name="Lucas S."/>
            <person name="Lundell T."/>
            <person name="Martin R."/>
            <person name="McLaughlin D.J."/>
            <person name="Morgenstern I."/>
            <person name="Morin E."/>
            <person name="Murat C."/>
            <person name="Nagy L.G."/>
            <person name="Nolan M."/>
            <person name="Ohm R.A."/>
            <person name="Patyshakuliyeva A."/>
            <person name="Rokas A."/>
            <person name="Ruiz-Duenas F.J."/>
            <person name="Sabat G."/>
            <person name="Salamov A."/>
            <person name="Samejima M."/>
            <person name="Schmutz J."/>
            <person name="Slot J.C."/>
            <person name="St John F."/>
            <person name="Stenlid J."/>
            <person name="Sun H."/>
            <person name="Sun S."/>
            <person name="Syed K."/>
            <person name="Tsang A."/>
            <person name="Wiebenga A."/>
            <person name="Young D."/>
            <person name="Pisabarro A."/>
            <person name="Eastwood D.C."/>
            <person name="Martin F."/>
            <person name="Cullen D."/>
            <person name="Grigoriev I.V."/>
            <person name="Hibbett D.S."/>
        </authorList>
    </citation>
    <scope>NUCLEOTIDE SEQUENCE [LARGE SCALE GENOMIC DNA]</scope>
    <source>
        <strain evidence="2 3">ATCC 11539</strain>
    </source>
</reference>
<dbReference type="KEGG" id="gtr:GLOTRDRAFT_114083"/>
<dbReference type="EMBL" id="KB469297">
    <property type="protein sequence ID" value="EPQ59374.1"/>
    <property type="molecule type" value="Genomic_DNA"/>
</dbReference>
<dbReference type="HOGENOM" id="CLU_937056_0_0_1"/>
<evidence type="ECO:0000313" key="3">
    <source>
        <dbReference type="Proteomes" id="UP000030669"/>
    </source>
</evidence>
<feature type="compositionally biased region" description="Polar residues" evidence="1">
    <location>
        <begin position="109"/>
        <end position="118"/>
    </location>
</feature>
<dbReference type="GeneID" id="19299830"/>
<sequence>MGYAHKINELAMYDCGLGAWVTAKKHPGGVGGSGSRVGLSPTGPALPSTLATSGQPRHTSHGSQASEATFPRRPDAYLATDLSSKPTDDISPPTGPPPTLPYPSLATPRTPSSRLSTIPSSPASPRSLPSSLSKAPGAAFFSSIGRKTSVRKERGLGPSGRLLMKAPPNTPPAPRPVQIQNAPSVPGGPRAPPGRMQRSQTLGLSPGSSTDSSQSPPTSLNWRESTAAKRPSFFGVSRSSPSRLPETEFEKQLDKLADLLPQEDRAVLAGYLRRSGQDIVAIGQYLEDEKNGTIRRD</sequence>
<dbReference type="eggNOG" id="ENOG502SC9X">
    <property type="taxonomic scope" value="Eukaryota"/>
</dbReference>
<evidence type="ECO:0000313" key="2">
    <source>
        <dbReference type="EMBL" id="EPQ59374.1"/>
    </source>
</evidence>
<protein>
    <recommendedName>
        <fullName evidence="4">CUE domain-containing protein</fullName>
    </recommendedName>
</protein>
<evidence type="ECO:0000256" key="1">
    <source>
        <dbReference type="SAM" id="MobiDB-lite"/>
    </source>
</evidence>
<proteinExistence type="predicted"/>
<accession>S7S0W3</accession>
<feature type="compositionally biased region" description="Low complexity" evidence="1">
    <location>
        <begin position="119"/>
        <end position="136"/>
    </location>
</feature>
<dbReference type="RefSeq" id="XP_007862386.1">
    <property type="nucleotide sequence ID" value="XM_007864195.1"/>
</dbReference>
<dbReference type="AlphaFoldDB" id="S7S0W3"/>
<feature type="compositionally biased region" description="Low complexity" evidence="1">
    <location>
        <begin position="201"/>
        <end position="220"/>
    </location>
</feature>
<gene>
    <name evidence="2" type="ORF">GLOTRDRAFT_114083</name>
</gene>
<name>S7S0W3_GLOTA</name>
<feature type="compositionally biased region" description="Polar residues" evidence="1">
    <location>
        <begin position="49"/>
        <end position="67"/>
    </location>
</feature>
<organism evidence="2 3">
    <name type="scientific">Gloeophyllum trabeum (strain ATCC 11539 / FP-39264 / Madison 617)</name>
    <name type="common">Brown rot fungus</name>
    <dbReference type="NCBI Taxonomy" id="670483"/>
    <lineage>
        <taxon>Eukaryota</taxon>
        <taxon>Fungi</taxon>
        <taxon>Dikarya</taxon>
        <taxon>Basidiomycota</taxon>
        <taxon>Agaricomycotina</taxon>
        <taxon>Agaricomycetes</taxon>
        <taxon>Gloeophyllales</taxon>
        <taxon>Gloeophyllaceae</taxon>
        <taxon>Gloeophyllum</taxon>
    </lineage>
</organism>
<feature type="region of interest" description="Disordered" evidence="1">
    <location>
        <begin position="29"/>
        <end position="247"/>
    </location>
</feature>
<dbReference type="OMA" id="RMHRSQT"/>